<feature type="region of interest" description="Disordered" evidence="1">
    <location>
        <begin position="23"/>
        <end position="66"/>
    </location>
</feature>
<evidence type="ECO:0000256" key="1">
    <source>
        <dbReference type="SAM" id="MobiDB-lite"/>
    </source>
</evidence>
<keyword evidence="4" id="KW-1185">Reference proteome</keyword>
<dbReference type="PANTHER" id="PTHR10443">
    <property type="entry name" value="MICROSOMAL DIPEPTIDASE"/>
    <property type="match status" value="1"/>
</dbReference>
<proteinExistence type="predicted"/>
<protein>
    <submittedName>
        <fullName evidence="3">Membrane dipeptidase</fullName>
    </submittedName>
</protein>
<dbReference type="Pfam" id="PF01244">
    <property type="entry name" value="Peptidase_M19"/>
    <property type="match status" value="1"/>
</dbReference>
<feature type="chain" id="PRO_5047346761" evidence="2">
    <location>
        <begin position="18"/>
        <end position="440"/>
    </location>
</feature>
<gene>
    <name evidence="3" type="ORF">GW587_18600</name>
</gene>
<dbReference type="InterPro" id="IPR032466">
    <property type="entry name" value="Metal_Hydrolase"/>
</dbReference>
<accession>A0ABX0FNR4</accession>
<dbReference type="InterPro" id="IPR008257">
    <property type="entry name" value="Pept_M19"/>
</dbReference>
<evidence type="ECO:0000313" key="3">
    <source>
        <dbReference type="EMBL" id="NGZ86256.1"/>
    </source>
</evidence>
<dbReference type="EMBL" id="JAADJT010000008">
    <property type="protein sequence ID" value="NGZ86256.1"/>
    <property type="molecule type" value="Genomic_DNA"/>
</dbReference>
<feature type="compositionally biased region" description="Low complexity" evidence="1">
    <location>
        <begin position="28"/>
        <end position="45"/>
    </location>
</feature>
<dbReference type="SUPFAM" id="SSF51556">
    <property type="entry name" value="Metallo-dependent hydrolases"/>
    <property type="match status" value="1"/>
</dbReference>
<organism evidence="3 4">
    <name type="scientific">Duganella aceris</name>
    <dbReference type="NCBI Taxonomy" id="2703883"/>
    <lineage>
        <taxon>Bacteria</taxon>
        <taxon>Pseudomonadati</taxon>
        <taxon>Pseudomonadota</taxon>
        <taxon>Betaproteobacteria</taxon>
        <taxon>Burkholderiales</taxon>
        <taxon>Oxalobacteraceae</taxon>
        <taxon>Telluria group</taxon>
        <taxon>Duganella</taxon>
    </lineage>
</organism>
<feature type="signal peptide" evidence="2">
    <location>
        <begin position="1"/>
        <end position="17"/>
    </location>
</feature>
<dbReference type="Proteomes" id="UP000666369">
    <property type="component" value="Unassembled WGS sequence"/>
</dbReference>
<dbReference type="PROSITE" id="PS51365">
    <property type="entry name" value="RENAL_DIPEPTIDASE_2"/>
    <property type="match status" value="1"/>
</dbReference>
<sequence length="440" mass="45972">MTCGAAAAALLTLAGCAATPTGQTGADAGHATPAASTRAAAPGPTLADANHATPAGPIRSPAPGSALADAGHARLLTLDTHLDSPVHFGRAGWSFADRHDPATEMAQVDLARMADGNLDGGFFAIFTPQGPLTPEGYAAANTWAQTRSKEIDAMVVRFGDRIGAARSADDALALDAKGKLIAFKSIENSYPLGESVAGLADYQRQGVRLAGIVHTENNQFADSATDKPRWNGLSPLGRAWVSEMNRLGMVIDASHASDASFDQLLAQSTAPILLSHSGSRAMFDHPRNLDDARLRKLAASGGALCFSTIYLGKAEMGEERLALFDQSEHISSLNPASQAELSARWIAMDKTAPIWNATFDQYMTALLHVIAVAGPEHVCFGADFDGGGGIAGLQNVTDLPRITARLKAAGYADADLQKMWSGNVLRILRAAQAQAAAAPR</sequence>
<name>A0ABX0FNR4_9BURK</name>
<comment type="caution">
    <text evidence="3">The sequence shown here is derived from an EMBL/GenBank/DDBJ whole genome shotgun (WGS) entry which is preliminary data.</text>
</comment>
<evidence type="ECO:0000313" key="4">
    <source>
        <dbReference type="Proteomes" id="UP000666369"/>
    </source>
</evidence>
<dbReference type="PANTHER" id="PTHR10443:SF12">
    <property type="entry name" value="DIPEPTIDASE"/>
    <property type="match status" value="1"/>
</dbReference>
<evidence type="ECO:0000256" key="2">
    <source>
        <dbReference type="SAM" id="SignalP"/>
    </source>
</evidence>
<dbReference type="Gene3D" id="3.20.20.140">
    <property type="entry name" value="Metal-dependent hydrolases"/>
    <property type="match status" value="1"/>
</dbReference>
<keyword evidence="2" id="KW-0732">Signal</keyword>
<reference evidence="4" key="1">
    <citation type="submission" date="2023-07" db="EMBL/GenBank/DDBJ databases">
        <title>Duganella aceri sp. nov., isolated from tree sap.</title>
        <authorList>
            <person name="Kim I.S."/>
        </authorList>
    </citation>
    <scope>NUCLEOTIDE SEQUENCE [LARGE SCALE GENOMIC DNA]</scope>
    <source>
        <strain evidence="4">SAP-35</strain>
    </source>
</reference>
<dbReference type="Gene3D" id="1.10.287.650">
    <property type="entry name" value="L27 domain"/>
    <property type="match status" value="1"/>
</dbReference>